<evidence type="ECO:0000313" key="13">
    <source>
        <dbReference type="Proteomes" id="UP000254033"/>
    </source>
</evidence>
<comment type="similarity">
    <text evidence="3">Belongs to the binding-protein-dependent transport system permease family. HisMQ subfamily.</text>
</comment>
<evidence type="ECO:0000256" key="2">
    <source>
        <dbReference type="ARBA" id="ARBA00004429"/>
    </source>
</evidence>
<evidence type="ECO:0000256" key="4">
    <source>
        <dbReference type="ARBA" id="ARBA00022448"/>
    </source>
</evidence>
<dbReference type="InterPro" id="IPR010065">
    <property type="entry name" value="AA_ABC_transptr_permease_3TM"/>
</dbReference>
<proteinExistence type="inferred from homology"/>
<keyword evidence="7" id="KW-0029">Amino-acid transport</keyword>
<keyword evidence="4 10" id="KW-0813">Transport</keyword>
<evidence type="ECO:0000256" key="9">
    <source>
        <dbReference type="ARBA" id="ARBA00023136"/>
    </source>
</evidence>
<feature type="transmembrane region" description="Helical" evidence="10">
    <location>
        <begin position="178"/>
        <end position="198"/>
    </location>
</feature>
<dbReference type="PROSITE" id="PS50928">
    <property type="entry name" value="ABC_TM1"/>
    <property type="match status" value="1"/>
</dbReference>
<evidence type="ECO:0000313" key="12">
    <source>
        <dbReference type="EMBL" id="STX37287.1"/>
    </source>
</evidence>
<evidence type="ECO:0000256" key="8">
    <source>
        <dbReference type="ARBA" id="ARBA00022989"/>
    </source>
</evidence>
<gene>
    <name evidence="12" type="primary">artQ</name>
    <name evidence="12" type="ORF">NCTC11978_00449</name>
</gene>
<feature type="domain" description="ABC transmembrane type-1" evidence="11">
    <location>
        <begin position="15"/>
        <end position="202"/>
    </location>
</feature>
<sequence>MEELKQNLLFIGQGTVLTLELLAGGMLIGIVLGTILAILRYNGMAKLLINRFVSIIRGTPLILQLSFIYFAVPGLLGLRPDILVAGILTFGLNSSAYIAEILRSGIDSLPKGQFEAAKTLQIPTFYLWKDIILPQVIKNILPALINEMIALLKETALISTIGGMDLMRKAQSIAAEQFTYFLPLCIAGCYYYGLVLLIEYLGKKIEQGGHDAVHQ</sequence>
<dbReference type="EMBL" id="UGNY01000001">
    <property type="protein sequence ID" value="STX37287.1"/>
    <property type="molecule type" value="Genomic_DNA"/>
</dbReference>
<evidence type="ECO:0000256" key="10">
    <source>
        <dbReference type="RuleBase" id="RU363032"/>
    </source>
</evidence>
<keyword evidence="9 10" id="KW-0472">Membrane</keyword>
<dbReference type="AlphaFoldDB" id="A0A378IPX1"/>
<name>A0A378IPX1_9GAMM</name>
<dbReference type="NCBIfam" id="TIGR01726">
    <property type="entry name" value="HEQRo_perm_3TM"/>
    <property type="match status" value="1"/>
</dbReference>
<evidence type="ECO:0000256" key="6">
    <source>
        <dbReference type="ARBA" id="ARBA00022692"/>
    </source>
</evidence>
<dbReference type="Gene3D" id="1.10.3720.10">
    <property type="entry name" value="MetI-like"/>
    <property type="match status" value="1"/>
</dbReference>
<keyword evidence="5" id="KW-1003">Cell membrane</keyword>
<organism evidence="12 13">
    <name type="scientific">Legionella feeleii</name>
    <dbReference type="NCBI Taxonomy" id="453"/>
    <lineage>
        <taxon>Bacteria</taxon>
        <taxon>Pseudomonadati</taxon>
        <taxon>Pseudomonadota</taxon>
        <taxon>Gammaproteobacteria</taxon>
        <taxon>Legionellales</taxon>
        <taxon>Legionellaceae</taxon>
        <taxon>Legionella</taxon>
    </lineage>
</organism>
<protein>
    <submittedName>
        <fullName evidence="12">Amino acid (Glutamine) ABC transporter permease</fullName>
    </submittedName>
</protein>
<dbReference type="GO" id="GO:0043190">
    <property type="term" value="C:ATP-binding cassette (ABC) transporter complex"/>
    <property type="evidence" value="ECO:0007669"/>
    <property type="project" value="InterPro"/>
</dbReference>
<comment type="subcellular location">
    <subcellularLocation>
        <location evidence="2">Cell inner membrane</location>
        <topology evidence="2">Multi-pass membrane protein</topology>
    </subcellularLocation>
    <subcellularLocation>
        <location evidence="10">Cell membrane</location>
        <topology evidence="10">Multi-pass membrane protein</topology>
    </subcellularLocation>
</comment>
<dbReference type="CDD" id="cd06261">
    <property type="entry name" value="TM_PBP2"/>
    <property type="match status" value="1"/>
</dbReference>
<dbReference type="RefSeq" id="WP_115174429.1">
    <property type="nucleotide sequence ID" value="NZ_UGNY01000001.1"/>
</dbReference>
<dbReference type="PANTHER" id="PTHR30614">
    <property type="entry name" value="MEMBRANE COMPONENT OF AMINO ACID ABC TRANSPORTER"/>
    <property type="match status" value="1"/>
</dbReference>
<dbReference type="GO" id="GO:0006865">
    <property type="term" value="P:amino acid transport"/>
    <property type="evidence" value="ECO:0007669"/>
    <property type="project" value="UniProtKB-KW"/>
</dbReference>
<keyword evidence="6 10" id="KW-0812">Transmembrane</keyword>
<feature type="transmembrane region" description="Helical" evidence="10">
    <location>
        <begin position="82"/>
        <end position="102"/>
    </location>
</feature>
<feature type="transmembrane region" description="Helical" evidence="10">
    <location>
        <begin position="55"/>
        <end position="76"/>
    </location>
</feature>
<dbReference type="GO" id="GO:0022857">
    <property type="term" value="F:transmembrane transporter activity"/>
    <property type="evidence" value="ECO:0007669"/>
    <property type="project" value="InterPro"/>
</dbReference>
<reference evidence="12 13" key="1">
    <citation type="submission" date="2018-06" db="EMBL/GenBank/DDBJ databases">
        <authorList>
            <consortium name="Pathogen Informatics"/>
            <person name="Doyle S."/>
        </authorList>
    </citation>
    <scope>NUCLEOTIDE SEQUENCE [LARGE SCALE GENOMIC DNA]</scope>
    <source>
        <strain evidence="12 13">NCTC11978</strain>
    </source>
</reference>
<dbReference type="InterPro" id="IPR043429">
    <property type="entry name" value="ArtM/GltK/GlnP/TcyL/YhdX-like"/>
</dbReference>
<dbReference type="Pfam" id="PF00528">
    <property type="entry name" value="BPD_transp_1"/>
    <property type="match status" value="1"/>
</dbReference>
<dbReference type="Proteomes" id="UP000254033">
    <property type="component" value="Unassembled WGS sequence"/>
</dbReference>
<evidence type="ECO:0000259" key="11">
    <source>
        <dbReference type="PROSITE" id="PS50928"/>
    </source>
</evidence>
<evidence type="ECO:0000256" key="7">
    <source>
        <dbReference type="ARBA" id="ARBA00022970"/>
    </source>
</evidence>
<accession>A0A378IPX1</accession>
<dbReference type="InterPro" id="IPR035906">
    <property type="entry name" value="MetI-like_sf"/>
</dbReference>
<dbReference type="SUPFAM" id="SSF161098">
    <property type="entry name" value="MetI-like"/>
    <property type="match status" value="1"/>
</dbReference>
<keyword evidence="8 10" id="KW-1133">Transmembrane helix</keyword>
<evidence type="ECO:0000256" key="1">
    <source>
        <dbReference type="ARBA" id="ARBA00003159"/>
    </source>
</evidence>
<evidence type="ECO:0000256" key="3">
    <source>
        <dbReference type="ARBA" id="ARBA00010072"/>
    </source>
</evidence>
<dbReference type="InterPro" id="IPR000515">
    <property type="entry name" value="MetI-like"/>
</dbReference>
<comment type="function">
    <text evidence="1">Part of the binding-protein-dependent transport system for glutamine; probably responsible for the translocation of the substrate across the membrane.</text>
</comment>
<dbReference type="PANTHER" id="PTHR30614:SF20">
    <property type="entry name" value="GLUTAMINE TRANSPORT SYSTEM PERMEASE PROTEIN GLNP"/>
    <property type="match status" value="1"/>
</dbReference>
<evidence type="ECO:0000256" key="5">
    <source>
        <dbReference type="ARBA" id="ARBA00022475"/>
    </source>
</evidence>